<evidence type="ECO:0000256" key="8">
    <source>
        <dbReference type="ARBA" id="ARBA00022777"/>
    </source>
</evidence>
<evidence type="ECO:0000259" key="17">
    <source>
        <dbReference type="PROSITE" id="PS50011"/>
    </source>
</evidence>
<evidence type="ECO:0000256" key="15">
    <source>
        <dbReference type="SAM" id="MobiDB-lite"/>
    </source>
</evidence>
<keyword evidence="3" id="KW-1003">Cell membrane</keyword>
<comment type="catalytic activity">
    <reaction evidence="12">
        <text>L-threonyl-[protein] + ATP = O-phospho-L-threonyl-[protein] + ADP + H(+)</text>
        <dbReference type="Rhea" id="RHEA:46608"/>
        <dbReference type="Rhea" id="RHEA-COMP:11060"/>
        <dbReference type="Rhea" id="RHEA-COMP:11605"/>
        <dbReference type="ChEBI" id="CHEBI:15378"/>
        <dbReference type="ChEBI" id="CHEBI:30013"/>
        <dbReference type="ChEBI" id="CHEBI:30616"/>
        <dbReference type="ChEBI" id="CHEBI:61977"/>
        <dbReference type="ChEBI" id="CHEBI:456216"/>
        <dbReference type="EC" id="2.7.11.1"/>
    </reaction>
</comment>
<comment type="catalytic activity">
    <reaction evidence="13">
        <text>L-seryl-[protein] + ATP = O-phospho-L-seryl-[protein] + ADP + H(+)</text>
        <dbReference type="Rhea" id="RHEA:17989"/>
        <dbReference type="Rhea" id="RHEA-COMP:9863"/>
        <dbReference type="Rhea" id="RHEA-COMP:11604"/>
        <dbReference type="ChEBI" id="CHEBI:15378"/>
        <dbReference type="ChEBI" id="CHEBI:29999"/>
        <dbReference type="ChEBI" id="CHEBI:30616"/>
        <dbReference type="ChEBI" id="CHEBI:83421"/>
        <dbReference type="ChEBI" id="CHEBI:456216"/>
        <dbReference type="EC" id="2.7.11.1"/>
    </reaction>
</comment>
<dbReference type="GO" id="GO:0005886">
    <property type="term" value="C:plasma membrane"/>
    <property type="evidence" value="ECO:0007669"/>
    <property type="project" value="UniProtKB-SubCell"/>
</dbReference>
<dbReference type="AlphaFoldDB" id="A0A022Q7D3"/>
<evidence type="ECO:0000256" key="14">
    <source>
        <dbReference type="PROSITE-ProRule" id="PRU10141"/>
    </source>
</evidence>
<evidence type="ECO:0000256" key="1">
    <source>
        <dbReference type="ARBA" id="ARBA00004162"/>
    </source>
</evidence>
<evidence type="ECO:0000256" key="7">
    <source>
        <dbReference type="ARBA" id="ARBA00022741"/>
    </source>
</evidence>
<gene>
    <name evidence="18" type="ORF">MIMGU_mgv1a002179mg</name>
</gene>
<keyword evidence="10 16" id="KW-1133">Transmembrane helix</keyword>
<keyword evidence="9 14" id="KW-0067">ATP-binding</keyword>
<evidence type="ECO:0000256" key="16">
    <source>
        <dbReference type="SAM" id="Phobius"/>
    </source>
</evidence>
<evidence type="ECO:0000256" key="5">
    <source>
        <dbReference type="ARBA" id="ARBA00022679"/>
    </source>
</evidence>
<evidence type="ECO:0000256" key="10">
    <source>
        <dbReference type="ARBA" id="ARBA00022989"/>
    </source>
</evidence>
<evidence type="ECO:0000256" key="2">
    <source>
        <dbReference type="ARBA" id="ARBA00012513"/>
    </source>
</evidence>
<evidence type="ECO:0000256" key="9">
    <source>
        <dbReference type="ARBA" id="ARBA00022840"/>
    </source>
</evidence>
<dbReference type="InterPro" id="IPR008271">
    <property type="entry name" value="Ser/Thr_kinase_AS"/>
</dbReference>
<dbReference type="GO" id="GO:0004674">
    <property type="term" value="F:protein serine/threonine kinase activity"/>
    <property type="evidence" value="ECO:0007669"/>
    <property type="project" value="UniProtKB-KW"/>
</dbReference>
<reference evidence="18 19" key="1">
    <citation type="journal article" date="2013" name="Proc. Natl. Acad. Sci. U.S.A.">
        <title>Fine-scale variation in meiotic recombination in Mimulus inferred from population shotgun sequencing.</title>
        <authorList>
            <person name="Hellsten U."/>
            <person name="Wright K.M."/>
            <person name="Jenkins J."/>
            <person name="Shu S."/>
            <person name="Yuan Y."/>
            <person name="Wessler S.R."/>
            <person name="Schmutz J."/>
            <person name="Willis J.H."/>
            <person name="Rokhsar D.S."/>
        </authorList>
    </citation>
    <scope>NUCLEOTIDE SEQUENCE [LARGE SCALE GENOMIC DNA]</scope>
    <source>
        <strain evidence="19">cv. DUN x IM62</strain>
    </source>
</reference>
<dbReference type="Proteomes" id="UP000030748">
    <property type="component" value="Unassembled WGS sequence"/>
</dbReference>
<dbReference type="PROSITE" id="PS00107">
    <property type="entry name" value="PROTEIN_KINASE_ATP"/>
    <property type="match status" value="1"/>
</dbReference>
<dbReference type="Gene3D" id="3.30.200.20">
    <property type="entry name" value="Phosphorylase Kinase, domain 1"/>
    <property type="match status" value="1"/>
</dbReference>
<name>A0A022Q7D3_ERYGU</name>
<dbReference type="Gene3D" id="1.10.510.10">
    <property type="entry name" value="Transferase(Phosphotransferase) domain 1"/>
    <property type="match status" value="2"/>
</dbReference>
<feature type="compositionally biased region" description="Pro residues" evidence="15">
    <location>
        <begin position="679"/>
        <end position="690"/>
    </location>
</feature>
<dbReference type="FunFam" id="3.30.200.20:FF:000542">
    <property type="entry name" value="Receptor-like serine/threonine-protein kinase At4g25390"/>
    <property type="match status" value="1"/>
</dbReference>
<evidence type="ECO:0000256" key="4">
    <source>
        <dbReference type="ARBA" id="ARBA00022527"/>
    </source>
</evidence>
<keyword evidence="5" id="KW-0808">Transferase</keyword>
<evidence type="ECO:0000256" key="13">
    <source>
        <dbReference type="ARBA" id="ARBA00048679"/>
    </source>
</evidence>
<keyword evidence="7 14" id="KW-0547">Nucleotide-binding</keyword>
<feature type="compositionally biased region" description="Basic residues" evidence="15">
    <location>
        <begin position="693"/>
        <end position="704"/>
    </location>
</feature>
<dbReference type="SMART" id="SM00220">
    <property type="entry name" value="S_TKc"/>
    <property type="match status" value="1"/>
</dbReference>
<proteinExistence type="predicted"/>
<dbReference type="FunFam" id="1.10.510.10:FF:000780">
    <property type="entry name" value="Receptor-like serine/threonine-protein kinase At4g25390"/>
    <property type="match status" value="1"/>
</dbReference>
<comment type="subcellular location">
    <subcellularLocation>
        <location evidence="1">Cell membrane</location>
        <topology evidence="1">Single-pass membrane protein</topology>
    </subcellularLocation>
</comment>
<accession>A0A022Q7D3</accession>
<evidence type="ECO:0000313" key="18">
    <source>
        <dbReference type="EMBL" id="EYU24592.1"/>
    </source>
</evidence>
<keyword evidence="8" id="KW-0418">Kinase</keyword>
<dbReference type="SUPFAM" id="SSF56112">
    <property type="entry name" value="Protein kinase-like (PK-like)"/>
    <property type="match status" value="1"/>
</dbReference>
<dbReference type="InterPro" id="IPR000719">
    <property type="entry name" value="Prot_kinase_dom"/>
</dbReference>
<keyword evidence="19" id="KW-1185">Reference proteome</keyword>
<dbReference type="InterPro" id="IPR044576">
    <property type="entry name" value="At4g25390-like"/>
</dbReference>
<dbReference type="GO" id="GO:0005524">
    <property type="term" value="F:ATP binding"/>
    <property type="evidence" value="ECO:0007669"/>
    <property type="project" value="UniProtKB-UniRule"/>
</dbReference>
<protein>
    <recommendedName>
        <fullName evidence="2">non-specific serine/threonine protein kinase</fullName>
        <ecNumber evidence="2">2.7.11.1</ecNumber>
    </recommendedName>
</protein>
<feature type="region of interest" description="Disordered" evidence="15">
    <location>
        <begin position="679"/>
        <end position="704"/>
    </location>
</feature>
<evidence type="ECO:0000256" key="3">
    <source>
        <dbReference type="ARBA" id="ARBA00022475"/>
    </source>
</evidence>
<feature type="domain" description="Protein kinase" evidence="17">
    <location>
        <begin position="73"/>
        <end position="681"/>
    </location>
</feature>
<sequence length="704" mass="79578">MDSRPKTTVVLLSITISASLIVLAAVLYFLHYLWYSLVRRSRTSPFSFDAAASPLNKLQRFTYRELKNATHNFTAANSIGKGGSGAVFRGILKDGKLVAVKLLDPNSLQCEHEFQNELKILGGLNKPCPLVVTLLGFCVEKNKRLVVYEYMPNRSLQESLFFDSNNNNNDVGCNNLRLNWSRRFCIILDVAKALSFLHLECDPPVIHGDVKPSNVLLDSNFGAKLSDFGLSRLKLDCEIGVDNLFSQDLGKSQEIFRSSNGTPPAIGTPMESCHENDEVDFASALQASASSRNGCKVYHNVMGVLPIASLNLKGKELLPGENENGGWNSKFVPYDDELSSVDHSKELSLNVGDDAKQWGKDWWWRQDGSGELCSKDYVTEWIGSQICASANLDNWDEEKGPITPHEKIVLDNSRQLDKFEEVSENPMQEPRFECPNIEQEDSKKSEVCDAKRHRKMHEWWKEEQMDEREKISKKGNKANRLKVWRNKERSKIVPHFGLGKCFEFKKRRKFETDDQNMEFSFRKGWKKNNKKNNSRSMGSDMWSGDLFSRELSSTTSMRGTLCYVAPEYGGLGYLMEKADIYSLGVLILVVISGRRPLHVLSSPIKLEKANLISWSRILAHSGNVLELVDERLGDEYDKEQASLCINLALACLKKMPELRPDIGDVVKILKGEMDIPPLPFEFSPSPPPSKIPNRSRRKHKSNGD</sequence>
<feature type="transmembrane region" description="Helical" evidence="16">
    <location>
        <begin position="9"/>
        <end position="34"/>
    </location>
</feature>
<dbReference type="EMBL" id="KI632119">
    <property type="protein sequence ID" value="EYU24592.1"/>
    <property type="molecule type" value="Genomic_DNA"/>
</dbReference>
<dbReference type="STRING" id="4155.A0A022Q7D3"/>
<evidence type="ECO:0000256" key="6">
    <source>
        <dbReference type="ARBA" id="ARBA00022692"/>
    </source>
</evidence>
<dbReference type="PANTHER" id="PTHR46821:SF4">
    <property type="entry name" value="OS08G0275200 PROTEIN"/>
    <property type="match status" value="1"/>
</dbReference>
<keyword evidence="4" id="KW-0723">Serine/threonine-protein kinase</keyword>
<evidence type="ECO:0000256" key="12">
    <source>
        <dbReference type="ARBA" id="ARBA00047899"/>
    </source>
</evidence>
<dbReference type="PANTHER" id="PTHR46821">
    <property type="entry name" value="OS07G0586332 PROTEIN"/>
    <property type="match status" value="1"/>
</dbReference>
<dbReference type="PROSITE" id="PS00108">
    <property type="entry name" value="PROTEIN_KINASE_ST"/>
    <property type="match status" value="1"/>
</dbReference>
<evidence type="ECO:0000256" key="11">
    <source>
        <dbReference type="ARBA" id="ARBA00023136"/>
    </source>
</evidence>
<dbReference type="EC" id="2.7.11.1" evidence="2"/>
<dbReference type="InterPro" id="IPR011009">
    <property type="entry name" value="Kinase-like_dom_sf"/>
</dbReference>
<dbReference type="Pfam" id="PF00069">
    <property type="entry name" value="Pkinase"/>
    <property type="match status" value="1"/>
</dbReference>
<organism evidence="18 19">
    <name type="scientific">Erythranthe guttata</name>
    <name type="common">Yellow monkey flower</name>
    <name type="synonym">Mimulus guttatus</name>
    <dbReference type="NCBI Taxonomy" id="4155"/>
    <lineage>
        <taxon>Eukaryota</taxon>
        <taxon>Viridiplantae</taxon>
        <taxon>Streptophyta</taxon>
        <taxon>Embryophyta</taxon>
        <taxon>Tracheophyta</taxon>
        <taxon>Spermatophyta</taxon>
        <taxon>Magnoliopsida</taxon>
        <taxon>eudicotyledons</taxon>
        <taxon>Gunneridae</taxon>
        <taxon>Pentapetalae</taxon>
        <taxon>asterids</taxon>
        <taxon>lamiids</taxon>
        <taxon>Lamiales</taxon>
        <taxon>Phrymaceae</taxon>
        <taxon>Erythranthe</taxon>
    </lineage>
</organism>
<evidence type="ECO:0000313" key="19">
    <source>
        <dbReference type="Proteomes" id="UP000030748"/>
    </source>
</evidence>
<dbReference type="InterPro" id="IPR017441">
    <property type="entry name" value="Protein_kinase_ATP_BS"/>
</dbReference>
<keyword evidence="11 16" id="KW-0472">Membrane</keyword>
<dbReference type="eggNOG" id="KOG1187">
    <property type="taxonomic scope" value="Eukaryota"/>
</dbReference>
<dbReference type="PROSITE" id="PS50011">
    <property type="entry name" value="PROTEIN_KINASE_DOM"/>
    <property type="match status" value="1"/>
</dbReference>
<keyword evidence="6 16" id="KW-0812">Transmembrane</keyword>
<feature type="binding site" evidence="14">
    <location>
        <position position="101"/>
    </location>
    <ligand>
        <name>ATP</name>
        <dbReference type="ChEBI" id="CHEBI:30616"/>
    </ligand>
</feature>